<dbReference type="Gene3D" id="3.40.50.880">
    <property type="match status" value="1"/>
</dbReference>
<feature type="binding site" evidence="8">
    <location>
        <position position="300"/>
    </location>
    <ligand>
        <name>L-glutamine</name>
        <dbReference type="ChEBI" id="CHEBI:58359"/>
    </ligand>
</feature>
<dbReference type="InterPro" id="IPR017926">
    <property type="entry name" value="GATASE"/>
</dbReference>
<keyword evidence="8" id="KW-0665">Pyrimidine biosynthesis</keyword>
<evidence type="ECO:0000313" key="10">
    <source>
        <dbReference type="EMBL" id="WNB18429.1"/>
    </source>
</evidence>
<comment type="pathway">
    <text evidence="1 8">Amino-acid biosynthesis; L-arginine biosynthesis; carbamoyl phosphate from bicarbonate: step 1/1.</text>
</comment>
<dbReference type="SUPFAM" id="SSF52021">
    <property type="entry name" value="Carbamoyl phosphate synthetase, small subunit N-terminal domain"/>
    <property type="match status" value="1"/>
</dbReference>
<dbReference type="RefSeq" id="WP_322347939.1">
    <property type="nucleotide sequence ID" value="NZ_CP129968.2"/>
</dbReference>
<feature type="domain" description="Carbamoyl-phosphate synthase small subunit N-terminal" evidence="9">
    <location>
        <begin position="7"/>
        <end position="137"/>
    </location>
</feature>
<gene>
    <name evidence="8 10" type="primary">carA</name>
    <name evidence="10" type="ORF">QYS47_30145</name>
</gene>
<feature type="binding site" evidence="8">
    <location>
        <position position="51"/>
    </location>
    <ligand>
        <name>L-glutamine</name>
        <dbReference type="ChEBI" id="CHEBI:58359"/>
    </ligand>
</feature>
<dbReference type="PANTHER" id="PTHR43418">
    <property type="entry name" value="MULTIFUNCTIONAL TRYPTOPHAN BIOSYNTHESIS PROTEIN-RELATED"/>
    <property type="match status" value="1"/>
</dbReference>
<dbReference type="GO" id="GO:0006526">
    <property type="term" value="P:L-arginine biosynthetic process"/>
    <property type="evidence" value="ECO:0007669"/>
    <property type="project" value="UniProtKB-UniRule"/>
</dbReference>
<name>A0AA52F123_9BACT</name>
<reference evidence="10" key="1">
    <citation type="submission" date="2023-08" db="EMBL/GenBank/DDBJ databases">
        <title>Comparative genomics and taxonomic characterization of three novel marine species of genus Marivirga.</title>
        <authorList>
            <person name="Muhammad N."/>
            <person name="Kim S.-G."/>
        </authorList>
    </citation>
    <scope>NUCLEOTIDE SEQUENCE</scope>
    <source>
        <strain evidence="10">BKB1-2</strain>
    </source>
</reference>
<dbReference type="PANTHER" id="PTHR43418:SF7">
    <property type="entry name" value="CARBAMOYL-PHOSPHATE SYNTHASE SMALL CHAIN"/>
    <property type="match status" value="1"/>
</dbReference>
<dbReference type="PRINTS" id="PR00097">
    <property type="entry name" value="ANTSNTHASEII"/>
</dbReference>
<dbReference type="EC" id="6.3.5.5" evidence="8"/>
<evidence type="ECO:0000256" key="2">
    <source>
        <dbReference type="ARBA" id="ARBA00007800"/>
    </source>
</evidence>
<dbReference type="KEGG" id="marp:QYS47_30145"/>
<dbReference type="EMBL" id="CP129968">
    <property type="protein sequence ID" value="WNB18429.1"/>
    <property type="molecule type" value="Genomic_DNA"/>
</dbReference>
<dbReference type="Gene3D" id="3.50.30.20">
    <property type="entry name" value="Carbamoyl-phosphate synthase small subunit, N-terminal domain"/>
    <property type="match status" value="1"/>
</dbReference>
<feature type="binding site" evidence="8">
    <location>
        <position position="230"/>
    </location>
    <ligand>
        <name>L-glutamine</name>
        <dbReference type="ChEBI" id="CHEBI:58359"/>
    </ligand>
</feature>
<dbReference type="GO" id="GO:0006207">
    <property type="term" value="P:'de novo' pyrimidine nucleobase biosynthetic process"/>
    <property type="evidence" value="ECO:0007669"/>
    <property type="project" value="InterPro"/>
</dbReference>
<comment type="subunit">
    <text evidence="8">Composed of two chains; the small (or glutamine) chain promotes the hydrolysis of glutamine to ammonia, which is used by the large (or ammonia) chain to synthesize carbamoyl phosphate. Tetramer of heterodimers (alpha,beta)4.</text>
</comment>
<feature type="binding site" evidence="8">
    <location>
        <position position="298"/>
    </location>
    <ligand>
        <name>L-glutamine</name>
        <dbReference type="ChEBI" id="CHEBI:58359"/>
    </ligand>
</feature>
<dbReference type="AlphaFoldDB" id="A0AA52F123"/>
<feature type="binding site" evidence="8">
    <location>
        <position position="257"/>
    </location>
    <ligand>
        <name>L-glutamine</name>
        <dbReference type="ChEBI" id="CHEBI:58359"/>
    </ligand>
</feature>
<dbReference type="NCBIfam" id="TIGR01368">
    <property type="entry name" value="CPSaseIIsmall"/>
    <property type="match status" value="1"/>
</dbReference>
<evidence type="ECO:0000256" key="4">
    <source>
        <dbReference type="ARBA" id="ARBA00022741"/>
    </source>
</evidence>
<evidence type="ECO:0000256" key="1">
    <source>
        <dbReference type="ARBA" id="ARBA00005077"/>
    </source>
</evidence>
<keyword evidence="6 8" id="KW-0315">Glutamine amidotransferase</keyword>
<dbReference type="InterPro" id="IPR036480">
    <property type="entry name" value="CarbP_synth_ssu_N_sf"/>
</dbReference>
<comment type="catalytic activity">
    <reaction evidence="8">
        <text>L-glutamine + H2O = L-glutamate + NH4(+)</text>
        <dbReference type="Rhea" id="RHEA:15889"/>
        <dbReference type="ChEBI" id="CHEBI:15377"/>
        <dbReference type="ChEBI" id="CHEBI:28938"/>
        <dbReference type="ChEBI" id="CHEBI:29985"/>
        <dbReference type="ChEBI" id="CHEBI:58359"/>
    </reaction>
</comment>
<feature type="active site" evidence="8">
    <location>
        <position position="342"/>
    </location>
</feature>
<evidence type="ECO:0000256" key="3">
    <source>
        <dbReference type="ARBA" id="ARBA00022598"/>
    </source>
</evidence>
<dbReference type="GO" id="GO:0004088">
    <property type="term" value="F:carbamoyl-phosphate synthase (glutamine-hydrolyzing) activity"/>
    <property type="evidence" value="ECO:0007669"/>
    <property type="project" value="UniProtKB-UniRule"/>
</dbReference>
<dbReference type="Proteomes" id="UP001232019">
    <property type="component" value="Chromosome"/>
</dbReference>
<comment type="catalytic activity">
    <reaction evidence="7 8">
        <text>hydrogencarbonate + L-glutamine + 2 ATP + H2O = carbamoyl phosphate + L-glutamate + 2 ADP + phosphate + 2 H(+)</text>
        <dbReference type="Rhea" id="RHEA:18633"/>
        <dbReference type="ChEBI" id="CHEBI:15377"/>
        <dbReference type="ChEBI" id="CHEBI:15378"/>
        <dbReference type="ChEBI" id="CHEBI:17544"/>
        <dbReference type="ChEBI" id="CHEBI:29985"/>
        <dbReference type="ChEBI" id="CHEBI:30616"/>
        <dbReference type="ChEBI" id="CHEBI:43474"/>
        <dbReference type="ChEBI" id="CHEBI:58228"/>
        <dbReference type="ChEBI" id="CHEBI:58359"/>
        <dbReference type="ChEBI" id="CHEBI:456216"/>
        <dbReference type="EC" id="6.3.5.5"/>
    </reaction>
</comment>
<keyword evidence="8" id="KW-0028">Amino-acid biosynthesis</keyword>
<dbReference type="GO" id="GO:0044205">
    <property type="term" value="P:'de novo' UMP biosynthetic process"/>
    <property type="evidence" value="ECO:0007669"/>
    <property type="project" value="UniProtKB-UniRule"/>
</dbReference>
<feature type="active site" evidence="8">
    <location>
        <position position="344"/>
    </location>
</feature>
<dbReference type="InterPro" id="IPR035686">
    <property type="entry name" value="CPSase_GATase1"/>
</dbReference>
<feature type="binding site" evidence="8">
    <location>
        <position position="228"/>
    </location>
    <ligand>
        <name>L-glutamine</name>
        <dbReference type="ChEBI" id="CHEBI:58359"/>
    </ligand>
</feature>
<feature type="region of interest" description="CPSase" evidence="8">
    <location>
        <begin position="1"/>
        <end position="179"/>
    </location>
</feature>
<dbReference type="Pfam" id="PF00117">
    <property type="entry name" value="GATase"/>
    <property type="match status" value="1"/>
</dbReference>
<dbReference type="SMART" id="SM01097">
    <property type="entry name" value="CPSase_sm_chain"/>
    <property type="match status" value="1"/>
</dbReference>
<dbReference type="InterPro" id="IPR029062">
    <property type="entry name" value="Class_I_gatase-like"/>
</dbReference>
<dbReference type="GO" id="GO:0006541">
    <property type="term" value="P:glutamine metabolic process"/>
    <property type="evidence" value="ECO:0007669"/>
    <property type="project" value="InterPro"/>
</dbReference>
<organism evidence="10">
    <name type="scientific">Marivirga arenosa</name>
    <dbReference type="NCBI Taxonomy" id="3059076"/>
    <lineage>
        <taxon>Bacteria</taxon>
        <taxon>Pseudomonadati</taxon>
        <taxon>Bacteroidota</taxon>
        <taxon>Cytophagia</taxon>
        <taxon>Cytophagales</taxon>
        <taxon>Marivirgaceae</taxon>
        <taxon>Marivirga</taxon>
    </lineage>
</organism>
<keyword evidence="5 8" id="KW-0067">ATP-binding</keyword>
<evidence type="ECO:0000256" key="5">
    <source>
        <dbReference type="ARBA" id="ARBA00022840"/>
    </source>
</evidence>
<sequence length="364" mass="40327">MKYKNKNKAILLLEDGTVFHGKSIGFSGTKGGEICFNTGMTGYQELYTDPSYYGQIMVNTNAHIGNYGVHPNESESDGPKVFGVVINAFSDDYSRGQAVDNLNNYLIKHEIPGICDVDTRKIVRHIRNKGAMNAIISSEISDIDELKKELDKVPSMEGLSLSSFVSTKEPYEMGKDDGIKLAVMDYGIKSSILSQLVERGFRCKVFPHDYSFEQTEEWKPQAYFLSNGPGDPGVMTNAIDNSKAIIESGKPLFGICLGHQLIALANGIKTFKMHNGHRGLNQPVLNKESGRSEITSQNHGFSVVTEDVEKSTTVVATHINLNDDTVEGLKMKDKKVFSVQYHPESSPGPHDSRYLFDQFISLIN</sequence>
<protein>
    <recommendedName>
        <fullName evidence="8">Carbamoyl phosphate synthase small chain</fullName>
        <ecNumber evidence="8">6.3.5.5</ecNumber>
    </recommendedName>
    <alternativeName>
        <fullName evidence="8">Carbamoyl phosphate synthetase glutamine chain</fullName>
    </alternativeName>
</protein>
<dbReference type="CDD" id="cd01744">
    <property type="entry name" value="GATase1_CPSase"/>
    <property type="match status" value="1"/>
</dbReference>
<keyword evidence="8" id="KW-0055">Arginine biosynthesis</keyword>
<evidence type="ECO:0000256" key="7">
    <source>
        <dbReference type="ARBA" id="ARBA00048816"/>
    </source>
</evidence>
<dbReference type="NCBIfam" id="NF009475">
    <property type="entry name" value="PRK12838.1"/>
    <property type="match status" value="1"/>
</dbReference>
<comment type="function">
    <text evidence="8">Small subunit of the glutamine-dependent carbamoyl phosphate synthetase (CPSase). CPSase catalyzes the formation of carbamoyl phosphate from the ammonia moiety of glutamine, carbonate, and phosphate donated by ATP, constituting the first step of 2 biosynthetic pathways, one leading to arginine and/or urea and the other to pyrimidine nucleotides. The small subunit (glutamine amidotransferase) binds and cleaves glutamine to supply the large subunit with the substrate ammonia.</text>
</comment>
<dbReference type="InterPro" id="IPR050472">
    <property type="entry name" value="Anth_synth/Amidotransfase"/>
</dbReference>
<proteinExistence type="inferred from homology"/>
<dbReference type="InterPro" id="IPR002474">
    <property type="entry name" value="CarbamoylP_synth_ssu_N"/>
</dbReference>
<dbReference type="Pfam" id="PF00988">
    <property type="entry name" value="CPSase_sm_chain"/>
    <property type="match status" value="1"/>
</dbReference>
<accession>A0AA52F123</accession>
<evidence type="ECO:0000259" key="9">
    <source>
        <dbReference type="SMART" id="SM01097"/>
    </source>
</evidence>
<feature type="active site" description="Nucleophile" evidence="8">
    <location>
        <position position="256"/>
    </location>
</feature>
<dbReference type="PROSITE" id="PS51273">
    <property type="entry name" value="GATASE_TYPE_1"/>
    <property type="match status" value="1"/>
</dbReference>
<dbReference type="PRINTS" id="PR00099">
    <property type="entry name" value="CPSGATASE"/>
</dbReference>
<feature type="binding site" evidence="8">
    <location>
        <position position="260"/>
    </location>
    <ligand>
        <name>L-glutamine</name>
        <dbReference type="ChEBI" id="CHEBI:58359"/>
    </ligand>
</feature>
<dbReference type="GO" id="GO:0005524">
    <property type="term" value="F:ATP binding"/>
    <property type="evidence" value="ECO:0007669"/>
    <property type="project" value="UniProtKB-UniRule"/>
</dbReference>
<keyword evidence="4 8" id="KW-0547">Nucleotide-binding</keyword>
<feature type="binding site" evidence="8">
    <location>
        <position position="301"/>
    </location>
    <ligand>
        <name>L-glutamine</name>
        <dbReference type="ChEBI" id="CHEBI:58359"/>
    </ligand>
</feature>
<dbReference type="SUPFAM" id="SSF52317">
    <property type="entry name" value="Class I glutamine amidotransferase-like"/>
    <property type="match status" value="1"/>
</dbReference>
<keyword evidence="3 8" id="KW-0436">Ligase</keyword>
<dbReference type="HAMAP" id="MF_01209">
    <property type="entry name" value="CPSase_S_chain"/>
    <property type="match status" value="1"/>
</dbReference>
<comment type="pathway">
    <text evidence="8">Pyrimidine metabolism; UMP biosynthesis via de novo pathway; (S)-dihydroorotate from bicarbonate: step 1/3.</text>
</comment>
<evidence type="ECO:0000256" key="8">
    <source>
        <dbReference type="HAMAP-Rule" id="MF_01209"/>
    </source>
</evidence>
<dbReference type="InterPro" id="IPR006274">
    <property type="entry name" value="CarbamoylP_synth_ssu"/>
</dbReference>
<dbReference type="PRINTS" id="PR00096">
    <property type="entry name" value="GATASE"/>
</dbReference>
<evidence type="ECO:0000256" key="6">
    <source>
        <dbReference type="ARBA" id="ARBA00022962"/>
    </source>
</evidence>
<comment type="similarity">
    <text evidence="2 8">Belongs to the CarA family.</text>
</comment>